<comment type="caution">
    <text evidence="1">The sequence shown here is derived from an EMBL/GenBank/DDBJ whole genome shotgun (WGS) entry which is preliminary data.</text>
</comment>
<dbReference type="RefSeq" id="WP_380920409.1">
    <property type="nucleotide sequence ID" value="NZ_JBHUPE010000004.1"/>
</dbReference>
<evidence type="ECO:0000313" key="1">
    <source>
        <dbReference type="EMBL" id="MFD2904432.1"/>
    </source>
</evidence>
<protein>
    <submittedName>
        <fullName evidence="1">Uncharacterized protein</fullName>
    </submittedName>
</protein>
<sequence length="53" mass="6338">MERVAQYLSRYAPISEEAKAYLFESGKIKHYKKDDYYLWMGDVKLVSGFLWRG</sequence>
<dbReference type="EMBL" id="JBHUPE010000004">
    <property type="protein sequence ID" value="MFD2904432.1"/>
    <property type="molecule type" value="Genomic_DNA"/>
</dbReference>
<evidence type="ECO:0000313" key="2">
    <source>
        <dbReference type="Proteomes" id="UP001597509"/>
    </source>
</evidence>
<reference evidence="2" key="1">
    <citation type="journal article" date="2019" name="Int. J. Syst. Evol. Microbiol.">
        <title>The Global Catalogue of Microorganisms (GCM) 10K type strain sequencing project: providing services to taxonomists for standard genome sequencing and annotation.</title>
        <authorList>
            <consortium name="The Broad Institute Genomics Platform"/>
            <consortium name="The Broad Institute Genome Sequencing Center for Infectious Disease"/>
            <person name="Wu L."/>
            <person name="Ma J."/>
        </authorList>
    </citation>
    <scope>NUCLEOTIDE SEQUENCE [LARGE SCALE GENOMIC DNA]</scope>
    <source>
        <strain evidence="2">KCTC 22209</strain>
    </source>
</reference>
<dbReference type="Proteomes" id="UP001597509">
    <property type="component" value="Unassembled WGS sequence"/>
</dbReference>
<name>A0ABW5YVJ8_9SPHI</name>
<accession>A0ABW5YVJ8</accession>
<keyword evidence="2" id="KW-1185">Reference proteome</keyword>
<proteinExistence type="predicted"/>
<organism evidence="1 2">
    <name type="scientific">Sphingobacterium anhuiense</name>
    <dbReference type="NCBI Taxonomy" id="493780"/>
    <lineage>
        <taxon>Bacteria</taxon>
        <taxon>Pseudomonadati</taxon>
        <taxon>Bacteroidota</taxon>
        <taxon>Sphingobacteriia</taxon>
        <taxon>Sphingobacteriales</taxon>
        <taxon>Sphingobacteriaceae</taxon>
        <taxon>Sphingobacterium</taxon>
    </lineage>
</organism>
<gene>
    <name evidence="1" type="ORF">ACFS6I_10885</name>
</gene>